<accession>A0A1C1Z1G6</accession>
<dbReference type="AlphaFoldDB" id="A0A1C1Z1G6"/>
<keyword evidence="9" id="KW-1185">Reference proteome</keyword>
<feature type="DNA-binding region" description="OmpR/PhoB-type" evidence="5">
    <location>
        <begin position="124"/>
        <end position="220"/>
    </location>
</feature>
<dbReference type="GO" id="GO:0006355">
    <property type="term" value="P:regulation of DNA-templated transcription"/>
    <property type="evidence" value="ECO:0007669"/>
    <property type="project" value="InterPro"/>
</dbReference>
<dbReference type="InterPro" id="IPR001867">
    <property type="entry name" value="OmpR/PhoB-type_DNA-bd"/>
</dbReference>
<organism evidence="8 9">
    <name type="scientific">Hoeflea olei</name>
    <dbReference type="NCBI Taxonomy" id="1480615"/>
    <lineage>
        <taxon>Bacteria</taxon>
        <taxon>Pseudomonadati</taxon>
        <taxon>Pseudomonadota</taxon>
        <taxon>Alphaproteobacteria</taxon>
        <taxon>Hyphomicrobiales</taxon>
        <taxon>Rhizobiaceae</taxon>
        <taxon>Hoeflea</taxon>
    </lineage>
</organism>
<dbReference type="Gene3D" id="1.10.10.10">
    <property type="entry name" value="Winged helix-like DNA-binding domain superfamily/Winged helix DNA-binding domain"/>
    <property type="match status" value="1"/>
</dbReference>
<dbReference type="CDD" id="cd00383">
    <property type="entry name" value="trans_reg_C"/>
    <property type="match status" value="1"/>
</dbReference>
<evidence type="ECO:0000256" key="2">
    <source>
        <dbReference type="ARBA" id="ARBA00023125"/>
    </source>
</evidence>
<dbReference type="Gene3D" id="6.10.250.690">
    <property type="match status" value="1"/>
</dbReference>
<dbReference type="STRING" id="1480615.AWJ14_11300"/>
<dbReference type="EMBL" id="LQZT01000001">
    <property type="protein sequence ID" value="OCW59584.1"/>
    <property type="molecule type" value="Genomic_DNA"/>
</dbReference>
<dbReference type="Pfam" id="PF00072">
    <property type="entry name" value="Response_reg"/>
    <property type="match status" value="1"/>
</dbReference>
<dbReference type="SMART" id="SM00448">
    <property type="entry name" value="REC"/>
    <property type="match status" value="1"/>
</dbReference>
<feature type="domain" description="OmpR/PhoB-type" evidence="7">
    <location>
        <begin position="124"/>
        <end position="220"/>
    </location>
</feature>
<evidence type="ECO:0000313" key="9">
    <source>
        <dbReference type="Proteomes" id="UP000094795"/>
    </source>
</evidence>
<reference evidence="8 9" key="1">
    <citation type="submission" date="2015-12" db="EMBL/GenBank/DDBJ databases">
        <authorList>
            <person name="Shamseldin A."/>
            <person name="Moawad H."/>
            <person name="Abd El-Rahim W.M."/>
            <person name="Sadowsky M.J."/>
        </authorList>
    </citation>
    <scope>NUCLEOTIDE SEQUENCE [LARGE SCALE GENOMIC DNA]</scope>
    <source>
        <strain evidence="8 9">JC234</strain>
    </source>
</reference>
<sequence>MRILVIEDSIDIAEAIEAKLVRAGHHVTLAHDGISGEELAIHGEFDIVVLDINLPDRNGFDVMAHMRERHSPTPVLVITARNQLDDKISLLDLGADDYIVKPFDLGELEARLRAVTRRHKGLAQSVIRFGLLEVDLSSRAAKVDGRPLELGRREFEVLETLASQAGNTVSKDKLFLKLFGYDDVGTPNAVELLVSRVRKKLDGLDVEIVTHRGAGYMLRMKDDAVGR</sequence>
<dbReference type="InterPro" id="IPR036388">
    <property type="entry name" value="WH-like_DNA-bd_sf"/>
</dbReference>
<dbReference type="GO" id="GO:0005829">
    <property type="term" value="C:cytosol"/>
    <property type="evidence" value="ECO:0007669"/>
    <property type="project" value="TreeGrafter"/>
</dbReference>
<dbReference type="InterPro" id="IPR011006">
    <property type="entry name" value="CheY-like_superfamily"/>
</dbReference>
<dbReference type="InterPro" id="IPR039420">
    <property type="entry name" value="WalR-like"/>
</dbReference>
<keyword evidence="3" id="KW-0804">Transcription</keyword>
<evidence type="ECO:0000256" key="4">
    <source>
        <dbReference type="PROSITE-ProRule" id="PRU00169"/>
    </source>
</evidence>
<name>A0A1C1Z1G6_9HYPH</name>
<keyword evidence="1" id="KW-0805">Transcription regulation</keyword>
<dbReference type="Pfam" id="PF00486">
    <property type="entry name" value="Trans_reg_C"/>
    <property type="match status" value="1"/>
</dbReference>
<feature type="domain" description="Response regulatory" evidence="6">
    <location>
        <begin position="2"/>
        <end position="116"/>
    </location>
</feature>
<feature type="modified residue" description="4-aspartylphosphate" evidence="4">
    <location>
        <position position="51"/>
    </location>
</feature>
<gene>
    <name evidence="8" type="ORF">AWJ14_11300</name>
</gene>
<proteinExistence type="predicted"/>
<comment type="caution">
    <text evidence="8">The sequence shown here is derived from an EMBL/GenBank/DDBJ whole genome shotgun (WGS) entry which is preliminary data.</text>
</comment>
<evidence type="ECO:0000256" key="1">
    <source>
        <dbReference type="ARBA" id="ARBA00023015"/>
    </source>
</evidence>
<keyword evidence="2 5" id="KW-0238">DNA-binding</keyword>
<dbReference type="Gene3D" id="3.40.50.2300">
    <property type="match status" value="1"/>
</dbReference>
<dbReference type="PROSITE" id="PS51755">
    <property type="entry name" value="OMPR_PHOB"/>
    <property type="match status" value="1"/>
</dbReference>
<dbReference type="RefSeq" id="WP_066174597.1">
    <property type="nucleotide sequence ID" value="NZ_LQZT01000001.1"/>
</dbReference>
<evidence type="ECO:0000259" key="7">
    <source>
        <dbReference type="PROSITE" id="PS51755"/>
    </source>
</evidence>
<dbReference type="OrthoDB" id="9802426at2"/>
<protein>
    <submittedName>
        <fullName evidence="8">Two-component system response regulator</fullName>
    </submittedName>
</protein>
<keyword evidence="4" id="KW-0597">Phosphoprotein</keyword>
<dbReference type="InterPro" id="IPR001789">
    <property type="entry name" value="Sig_transdc_resp-reg_receiver"/>
</dbReference>
<dbReference type="PROSITE" id="PS50110">
    <property type="entry name" value="RESPONSE_REGULATORY"/>
    <property type="match status" value="1"/>
</dbReference>
<evidence type="ECO:0000256" key="3">
    <source>
        <dbReference type="ARBA" id="ARBA00023163"/>
    </source>
</evidence>
<dbReference type="Proteomes" id="UP000094795">
    <property type="component" value="Unassembled WGS sequence"/>
</dbReference>
<evidence type="ECO:0000313" key="8">
    <source>
        <dbReference type="EMBL" id="OCW59584.1"/>
    </source>
</evidence>
<evidence type="ECO:0000256" key="5">
    <source>
        <dbReference type="PROSITE-ProRule" id="PRU01091"/>
    </source>
</evidence>
<dbReference type="GO" id="GO:0000156">
    <property type="term" value="F:phosphorelay response regulator activity"/>
    <property type="evidence" value="ECO:0007669"/>
    <property type="project" value="TreeGrafter"/>
</dbReference>
<dbReference type="GO" id="GO:0000976">
    <property type="term" value="F:transcription cis-regulatory region binding"/>
    <property type="evidence" value="ECO:0007669"/>
    <property type="project" value="TreeGrafter"/>
</dbReference>
<dbReference type="SUPFAM" id="SSF52172">
    <property type="entry name" value="CheY-like"/>
    <property type="match status" value="1"/>
</dbReference>
<dbReference type="PANTHER" id="PTHR48111:SF67">
    <property type="entry name" value="TRANSCRIPTIONAL REGULATORY PROTEIN TCTD"/>
    <property type="match status" value="1"/>
</dbReference>
<evidence type="ECO:0000259" key="6">
    <source>
        <dbReference type="PROSITE" id="PS50110"/>
    </source>
</evidence>
<dbReference type="SMART" id="SM00862">
    <property type="entry name" value="Trans_reg_C"/>
    <property type="match status" value="1"/>
</dbReference>
<dbReference type="PANTHER" id="PTHR48111">
    <property type="entry name" value="REGULATOR OF RPOS"/>
    <property type="match status" value="1"/>
</dbReference>
<dbReference type="GO" id="GO:0032993">
    <property type="term" value="C:protein-DNA complex"/>
    <property type="evidence" value="ECO:0007669"/>
    <property type="project" value="TreeGrafter"/>
</dbReference>